<evidence type="ECO:0000256" key="5">
    <source>
        <dbReference type="ARBA" id="ARBA00012070"/>
    </source>
</evidence>
<evidence type="ECO:0000256" key="9">
    <source>
        <dbReference type="PIRNR" id="PIRNR001486"/>
    </source>
</evidence>
<gene>
    <name evidence="11" type="ordered locus">Marme_3629</name>
</gene>
<evidence type="ECO:0000256" key="3">
    <source>
        <dbReference type="ARBA" id="ARBA00010882"/>
    </source>
</evidence>
<evidence type="ECO:0000256" key="4">
    <source>
        <dbReference type="ARBA" id="ARBA00011365"/>
    </source>
</evidence>
<evidence type="ECO:0000313" key="12">
    <source>
        <dbReference type="Proteomes" id="UP000001062"/>
    </source>
</evidence>
<reference evidence="11 12" key="1">
    <citation type="journal article" date="2012" name="Stand. Genomic Sci.">
        <title>Complete genome sequence of the melanogenic marine bacterium Marinomonas mediterranea type strain (MMB-1(T)).</title>
        <authorList>
            <person name="Lucas-Elio P."/>
            <person name="Goodwin L."/>
            <person name="Woyke T."/>
            <person name="Pitluck S."/>
            <person name="Nolan M."/>
            <person name="Kyrpides N.C."/>
            <person name="Detter J.C."/>
            <person name="Copeland A."/>
            <person name="Teshima H."/>
            <person name="Bruce D."/>
            <person name="Detter C."/>
            <person name="Tapia R."/>
            <person name="Han S."/>
            <person name="Land M.L."/>
            <person name="Ivanova N."/>
            <person name="Mikhailova N."/>
            <person name="Johnston A.W."/>
            <person name="Sanchez-Amat A."/>
        </authorList>
    </citation>
    <scope>NUCLEOTIDE SEQUENCE [LARGE SCALE GENOMIC DNA]</scope>
    <source>
        <strain evidence="12">ATCC 700492 / JCM 21426 / NBRC 103028 / MMB-1</strain>
    </source>
</reference>
<evidence type="ECO:0000259" key="10">
    <source>
        <dbReference type="Pfam" id="PF02426"/>
    </source>
</evidence>
<dbReference type="PIRSF" id="PIRSF001486">
    <property type="entry name" value="CatC"/>
    <property type="match status" value="1"/>
</dbReference>
<dbReference type="HOGENOM" id="CLU_080702_2_0_6"/>
<accession>F2JV84</accession>
<dbReference type="UniPathway" id="UPA00157">
    <property type="reaction ID" value="UER00260"/>
</dbReference>
<proteinExistence type="inferred from homology"/>
<organism evidence="11 12">
    <name type="scientific">Marinomonas mediterranea (strain ATCC 700492 / JCM 21426 / NBRC 103028 / MMB-1)</name>
    <dbReference type="NCBI Taxonomy" id="717774"/>
    <lineage>
        <taxon>Bacteria</taxon>
        <taxon>Pseudomonadati</taxon>
        <taxon>Pseudomonadota</taxon>
        <taxon>Gammaproteobacteria</taxon>
        <taxon>Oceanospirillales</taxon>
        <taxon>Oceanospirillaceae</taxon>
        <taxon>Marinomonas</taxon>
    </lineage>
</organism>
<dbReference type="Gene3D" id="3.30.70.1060">
    <property type="entry name" value="Dimeric alpha+beta barrel"/>
    <property type="match status" value="1"/>
</dbReference>
<dbReference type="AlphaFoldDB" id="F2JV84"/>
<dbReference type="InterPro" id="IPR011008">
    <property type="entry name" value="Dimeric_a/b-barrel"/>
</dbReference>
<dbReference type="SUPFAM" id="SSF54909">
    <property type="entry name" value="Dimeric alpha+beta barrel"/>
    <property type="match status" value="1"/>
</dbReference>
<comment type="similarity">
    <text evidence="3 9">Belongs to the muconolactone Delta-isomerase family.</text>
</comment>
<evidence type="ECO:0000256" key="7">
    <source>
        <dbReference type="ARBA" id="ARBA00023235"/>
    </source>
</evidence>
<dbReference type="InterPro" id="IPR026029">
    <property type="entry name" value="MLI_dom"/>
</dbReference>
<dbReference type="Pfam" id="PF02426">
    <property type="entry name" value="MIase"/>
    <property type="match status" value="1"/>
</dbReference>
<dbReference type="GO" id="GO:0042952">
    <property type="term" value="P:beta-ketoadipate pathway"/>
    <property type="evidence" value="ECO:0007669"/>
    <property type="project" value="UniProtKB-UniRule"/>
</dbReference>
<dbReference type="eggNOG" id="COG4829">
    <property type="taxonomic scope" value="Bacteria"/>
</dbReference>
<name>F2JV84_MARM1</name>
<keyword evidence="6 9" id="KW-0058">Aromatic hydrocarbons catabolism</keyword>
<evidence type="ECO:0000256" key="6">
    <source>
        <dbReference type="ARBA" id="ARBA00022797"/>
    </source>
</evidence>
<comment type="catalytic activity">
    <reaction evidence="1 9">
        <text>(S)-muconolactone = (4,5-dihydro-5-oxofuran-2-yl)-acetate</text>
        <dbReference type="Rhea" id="RHEA:12348"/>
        <dbReference type="ChEBI" id="CHEBI:58425"/>
        <dbReference type="ChEBI" id="CHEBI:58736"/>
        <dbReference type="EC" id="5.3.3.4"/>
    </reaction>
</comment>
<feature type="domain" description="Muconolactone isomerase" evidence="10">
    <location>
        <begin position="1"/>
        <end position="89"/>
    </location>
</feature>
<dbReference type="KEGG" id="mme:Marme_3629"/>
<dbReference type="InterPro" id="IPR003464">
    <property type="entry name" value="Muconolactone_d_Isoase"/>
</dbReference>
<comment type="subunit">
    <text evidence="4">Homodecamer.</text>
</comment>
<sequence length="92" mass="10711">MLFKVEMTVNIPKDMPAEEFEAIKLKEKNYAQKLQEDGIWMHLWRVVGQYANVSIFDVKDNTELHDLLMGLPLYPFMEMSVTPLCPHPSSIK</sequence>
<evidence type="ECO:0000256" key="2">
    <source>
        <dbReference type="ARBA" id="ARBA00005193"/>
    </source>
</evidence>
<comment type="pathway">
    <text evidence="2 9">Aromatic compound metabolism; beta-ketoadipate pathway; 5-oxo-4,5-dihydro-2-furylacetate from catechol: step 3/3.</text>
</comment>
<dbReference type="Proteomes" id="UP000001062">
    <property type="component" value="Chromosome"/>
</dbReference>
<dbReference type="EC" id="5.3.3.4" evidence="5 8"/>
<dbReference type="GO" id="GO:0016159">
    <property type="term" value="F:muconolactone delta-isomerase activity"/>
    <property type="evidence" value="ECO:0007669"/>
    <property type="project" value="UniProtKB-UniRule"/>
</dbReference>
<evidence type="ECO:0000256" key="1">
    <source>
        <dbReference type="ARBA" id="ARBA00001739"/>
    </source>
</evidence>
<dbReference type="NCBIfam" id="TIGR03221">
    <property type="entry name" value="muco_delta"/>
    <property type="match status" value="1"/>
</dbReference>
<evidence type="ECO:0000256" key="8">
    <source>
        <dbReference type="NCBIfam" id="TIGR03221"/>
    </source>
</evidence>
<keyword evidence="7 9" id="KW-0413">Isomerase</keyword>
<protein>
    <recommendedName>
        <fullName evidence="5 8">Muconolactone Delta-isomerase</fullName>
        <shortName evidence="9">MIase</shortName>
        <ecNumber evidence="5 8">5.3.3.4</ecNumber>
    </recommendedName>
</protein>
<evidence type="ECO:0000313" key="11">
    <source>
        <dbReference type="EMBL" id="ADZ92842.1"/>
    </source>
</evidence>
<dbReference type="EMBL" id="CP002583">
    <property type="protein sequence ID" value="ADZ92842.1"/>
    <property type="molecule type" value="Genomic_DNA"/>
</dbReference>
<dbReference type="STRING" id="717774.Marme_3629"/>
<keyword evidence="12" id="KW-1185">Reference proteome</keyword>
<dbReference type="RefSeq" id="WP_013662744.1">
    <property type="nucleotide sequence ID" value="NC_015276.1"/>
</dbReference>
<dbReference type="OrthoDB" id="2889526at2"/>
<dbReference type="PATRIC" id="fig|717774.3.peg.3739"/>